<name>A0A1M6QBQ2_9CLOT</name>
<feature type="transmembrane region" description="Helical" evidence="6">
    <location>
        <begin position="416"/>
        <end position="437"/>
    </location>
</feature>
<gene>
    <name evidence="7" type="ORF">SAMN02745163_03354</name>
</gene>
<feature type="transmembrane region" description="Helical" evidence="6">
    <location>
        <begin position="255"/>
        <end position="277"/>
    </location>
</feature>
<organism evidence="7 8">
    <name type="scientific">Clostridium cavendishii DSM 21758</name>
    <dbReference type="NCBI Taxonomy" id="1121302"/>
    <lineage>
        <taxon>Bacteria</taxon>
        <taxon>Bacillati</taxon>
        <taxon>Bacillota</taxon>
        <taxon>Clostridia</taxon>
        <taxon>Eubacteriales</taxon>
        <taxon>Clostridiaceae</taxon>
        <taxon>Clostridium</taxon>
    </lineage>
</organism>
<keyword evidence="3 6" id="KW-0812">Transmembrane</keyword>
<evidence type="ECO:0000256" key="2">
    <source>
        <dbReference type="ARBA" id="ARBA00022475"/>
    </source>
</evidence>
<comment type="subcellular location">
    <subcellularLocation>
        <location evidence="1">Cell membrane</location>
        <topology evidence="1">Multi-pass membrane protein</topology>
    </subcellularLocation>
</comment>
<dbReference type="InterPro" id="IPR002797">
    <property type="entry name" value="Polysacc_synth"/>
</dbReference>
<dbReference type="PANTHER" id="PTHR30250:SF11">
    <property type="entry name" value="O-ANTIGEN TRANSPORTER-RELATED"/>
    <property type="match status" value="1"/>
</dbReference>
<sequence>MSKFTKNLFKHIFNYGFATVLTSVLSFLLVPIYTRFLTPTDFGVIDIVNMFINIISVIIVLGLNSTLSIYYYNAKSIEEFKKSYSNVINFLMIISLFAIIIFVFINNQASFNIFRNTSKYIINLSFITGVFTALGQFPFYILQFRESSRMYGILSVFKFFCTAVLNIIFIVPMKLGALGMVLSYFIVSTIFLLIGAIISAKYYLLFLNLKDILSMLKISIGVIPHSIAGWALVFLDRIFLNKYVDMSEIGIYSFAYKIGTLMYILVCAINQAWSPIFMKTANEKGEEAKKIFNKSNKIYILIVGIINLLICLFAKEITIVMGSVAYINAYKIIPFITISYFFNGLYFMIINSLFYTKKTKYLPVATVTSVIVNAICNSILVPLIGIYGAAVTNVVTYITLFYIVYRLNNKFYGIKIPFNILFLTLLIQFIIIGFTSYFNVKNIFILIVIKLLLIILYLIIIKYSYLKEFNIRDLSIKKWREKAD</sequence>
<feature type="transmembrane region" description="Helical" evidence="6">
    <location>
        <begin position="120"/>
        <end position="141"/>
    </location>
</feature>
<evidence type="ECO:0000256" key="5">
    <source>
        <dbReference type="ARBA" id="ARBA00023136"/>
    </source>
</evidence>
<feature type="transmembrane region" description="Helical" evidence="6">
    <location>
        <begin position="386"/>
        <end position="404"/>
    </location>
</feature>
<dbReference type="RefSeq" id="WP_072990488.1">
    <property type="nucleotide sequence ID" value="NZ_FQZB01000014.1"/>
</dbReference>
<dbReference type="InterPro" id="IPR050833">
    <property type="entry name" value="Poly_Biosynth_Transport"/>
</dbReference>
<dbReference type="Proteomes" id="UP000184310">
    <property type="component" value="Unassembled WGS sequence"/>
</dbReference>
<feature type="transmembrane region" description="Helical" evidence="6">
    <location>
        <begin position="84"/>
        <end position="105"/>
    </location>
</feature>
<dbReference type="EMBL" id="FQZB01000014">
    <property type="protein sequence ID" value="SHK17672.1"/>
    <property type="molecule type" value="Genomic_DNA"/>
</dbReference>
<keyword evidence="4 6" id="KW-1133">Transmembrane helix</keyword>
<dbReference type="OrthoDB" id="371333at2"/>
<dbReference type="STRING" id="1121302.SAMN02745163_03354"/>
<evidence type="ECO:0000256" key="6">
    <source>
        <dbReference type="SAM" id="Phobius"/>
    </source>
</evidence>
<protein>
    <submittedName>
        <fullName evidence="7">Membrane protein involved in the export of O-antigen and teichoic acid</fullName>
    </submittedName>
</protein>
<evidence type="ECO:0000313" key="8">
    <source>
        <dbReference type="Proteomes" id="UP000184310"/>
    </source>
</evidence>
<evidence type="ECO:0000256" key="1">
    <source>
        <dbReference type="ARBA" id="ARBA00004651"/>
    </source>
</evidence>
<dbReference type="Pfam" id="PF01943">
    <property type="entry name" value="Polysacc_synt"/>
    <property type="match status" value="1"/>
</dbReference>
<keyword evidence="2" id="KW-1003">Cell membrane</keyword>
<feature type="transmembrane region" description="Helical" evidence="6">
    <location>
        <begin position="361"/>
        <end position="380"/>
    </location>
</feature>
<feature type="transmembrane region" description="Helical" evidence="6">
    <location>
        <begin position="298"/>
        <end position="326"/>
    </location>
</feature>
<reference evidence="7 8" key="1">
    <citation type="submission" date="2016-11" db="EMBL/GenBank/DDBJ databases">
        <authorList>
            <person name="Jaros S."/>
            <person name="Januszkiewicz K."/>
            <person name="Wedrychowicz H."/>
        </authorList>
    </citation>
    <scope>NUCLEOTIDE SEQUENCE [LARGE SCALE GENOMIC DNA]</scope>
    <source>
        <strain evidence="7 8">DSM 21758</strain>
    </source>
</reference>
<feature type="transmembrane region" description="Helical" evidence="6">
    <location>
        <begin position="12"/>
        <end position="30"/>
    </location>
</feature>
<feature type="transmembrane region" description="Helical" evidence="6">
    <location>
        <begin position="153"/>
        <end position="175"/>
    </location>
</feature>
<proteinExistence type="predicted"/>
<feature type="transmembrane region" description="Helical" evidence="6">
    <location>
        <begin position="216"/>
        <end position="235"/>
    </location>
</feature>
<evidence type="ECO:0000256" key="3">
    <source>
        <dbReference type="ARBA" id="ARBA00022692"/>
    </source>
</evidence>
<feature type="transmembrane region" description="Helical" evidence="6">
    <location>
        <begin position="443"/>
        <end position="465"/>
    </location>
</feature>
<feature type="transmembrane region" description="Helical" evidence="6">
    <location>
        <begin position="50"/>
        <end position="72"/>
    </location>
</feature>
<dbReference type="PANTHER" id="PTHR30250">
    <property type="entry name" value="PST FAMILY PREDICTED COLANIC ACID TRANSPORTER"/>
    <property type="match status" value="1"/>
</dbReference>
<dbReference type="AlphaFoldDB" id="A0A1M6QBQ2"/>
<accession>A0A1M6QBQ2</accession>
<dbReference type="GO" id="GO:0005886">
    <property type="term" value="C:plasma membrane"/>
    <property type="evidence" value="ECO:0007669"/>
    <property type="project" value="UniProtKB-SubCell"/>
</dbReference>
<evidence type="ECO:0000313" key="7">
    <source>
        <dbReference type="EMBL" id="SHK17672.1"/>
    </source>
</evidence>
<keyword evidence="5 6" id="KW-0472">Membrane</keyword>
<keyword evidence="8" id="KW-1185">Reference proteome</keyword>
<feature type="transmembrane region" description="Helical" evidence="6">
    <location>
        <begin position="181"/>
        <end position="204"/>
    </location>
</feature>
<evidence type="ECO:0000256" key="4">
    <source>
        <dbReference type="ARBA" id="ARBA00022989"/>
    </source>
</evidence>
<feature type="transmembrane region" description="Helical" evidence="6">
    <location>
        <begin position="332"/>
        <end position="354"/>
    </location>
</feature>